<keyword evidence="5" id="KW-0819">tRNA processing</keyword>
<evidence type="ECO:0000313" key="12">
    <source>
        <dbReference type="Proteomes" id="UP000011729"/>
    </source>
</evidence>
<evidence type="ECO:0000256" key="10">
    <source>
        <dbReference type="ARBA" id="ARBA00032441"/>
    </source>
</evidence>
<evidence type="ECO:0000256" key="2">
    <source>
        <dbReference type="ARBA" id="ARBA00007599"/>
    </source>
</evidence>
<keyword evidence="8" id="KW-0067">ATP-binding</keyword>
<dbReference type="PANTHER" id="PTHR33540">
    <property type="entry name" value="TRNA THREONYLCARBAMOYLADENOSINE BIOSYNTHESIS PROTEIN TSAE"/>
    <property type="match status" value="1"/>
</dbReference>
<sequence>MNFSFFLKNEEATKLFARDLALILKPGDLVTLQGDLGAGKTTIARELIRTLANDNTLDVLSPTFTLVQSYQLPGFEIIHADLYRLSMAEEIDELGLHEARGESIILIEWPEKGANLLGPATFSIAVHYENCGRRIVFTSAEHSAEHLHQSLAVRTF</sequence>
<dbReference type="SUPFAM" id="SSF52540">
    <property type="entry name" value="P-loop containing nucleoside triphosphate hydrolases"/>
    <property type="match status" value="1"/>
</dbReference>
<evidence type="ECO:0000256" key="6">
    <source>
        <dbReference type="ARBA" id="ARBA00022723"/>
    </source>
</evidence>
<protein>
    <recommendedName>
        <fullName evidence="3">tRNA threonylcarbamoyladenosine biosynthesis protein TsaE</fullName>
    </recommendedName>
    <alternativeName>
        <fullName evidence="10">t(6)A37 threonylcarbamoyladenosine biosynthesis protein TsaE</fullName>
    </alternativeName>
</protein>
<proteinExistence type="inferred from homology"/>
<dbReference type="GO" id="GO:0005524">
    <property type="term" value="F:ATP binding"/>
    <property type="evidence" value="ECO:0007669"/>
    <property type="project" value="UniProtKB-KW"/>
</dbReference>
<dbReference type="AlphaFoldDB" id="M1N1Y8"/>
<comment type="subcellular location">
    <subcellularLocation>
        <location evidence="1">Cytoplasm</location>
    </subcellularLocation>
</comment>
<dbReference type="eggNOG" id="COG0802">
    <property type="taxonomic scope" value="Bacteria"/>
</dbReference>
<keyword evidence="12" id="KW-1185">Reference proteome</keyword>
<gene>
    <name evidence="11" type="ordered locus">BAnh1_00260</name>
</gene>
<dbReference type="PATRIC" id="fig|1094489.3.peg.30"/>
<keyword evidence="9" id="KW-0460">Magnesium</keyword>
<evidence type="ECO:0000256" key="4">
    <source>
        <dbReference type="ARBA" id="ARBA00022490"/>
    </source>
</evidence>
<evidence type="ECO:0000256" key="1">
    <source>
        <dbReference type="ARBA" id="ARBA00004496"/>
    </source>
</evidence>
<dbReference type="NCBIfam" id="TIGR00150">
    <property type="entry name" value="T6A_YjeE"/>
    <property type="match status" value="1"/>
</dbReference>
<dbReference type="GO" id="GO:0046872">
    <property type="term" value="F:metal ion binding"/>
    <property type="evidence" value="ECO:0007669"/>
    <property type="project" value="UniProtKB-KW"/>
</dbReference>
<evidence type="ECO:0000313" key="11">
    <source>
        <dbReference type="EMBL" id="AGF73919.1"/>
    </source>
</evidence>
<dbReference type="STRING" id="1094489.BAnh1_00260"/>
<dbReference type="Pfam" id="PF02367">
    <property type="entry name" value="TsaE"/>
    <property type="match status" value="1"/>
</dbReference>
<dbReference type="InterPro" id="IPR003442">
    <property type="entry name" value="T6A_TsaE"/>
</dbReference>
<accession>M1N1Y8</accession>
<evidence type="ECO:0000256" key="9">
    <source>
        <dbReference type="ARBA" id="ARBA00022842"/>
    </source>
</evidence>
<evidence type="ECO:0000256" key="5">
    <source>
        <dbReference type="ARBA" id="ARBA00022694"/>
    </source>
</evidence>
<dbReference type="HOGENOM" id="CLU_087829_2_1_5"/>
<evidence type="ECO:0000256" key="3">
    <source>
        <dbReference type="ARBA" id="ARBA00019010"/>
    </source>
</evidence>
<dbReference type="KEGG" id="baus:BAnh1_00260"/>
<dbReference type="OrthoDB" id="9809275at2"/>
<dbReference type="EMBL" id="CP003123">
    <property type="protein sequence ID" value="AGF73919.1"/>
    <property type="molecule type" value="Genomic_DNA"/>
</dbReference>
<keyword evidence="7" id="KW-0547">Nucleotide-binding</keyword>
<organism evidence="11 12">
    <name type="scientific">Bartonella australis (strain Aust/NH1)</name>
    <dbReference type="NCBI Taxonomy" id="1094489"/>
    <lineage>
        <taxon>Bacteria</taxon>
        <taxon>Pseudomonadati</taxon>
        <taxon>Pseudomonadota</taxon>
        <taxon>Alphaproteobacteria</taxon>
        <taxon>Hyphomicrobiales</taxon>
        <taxon>Bartonellaceae</taxon>
        <taxon>Bartonella</taxon>
    </lineage>
</organism>
<evidence type="ECO:0000256" key="8">
    <source>
        <dbReference type="ARBA" id="ARBA00022840"/>
    </source>
</evidence>
<comment type="similarity">
    <text evidence="2">Belongs to the TsaE family.</text>
</comment>
<reference evidence="11 12" key="1">
    <citation type="journal article" date="2013" name="PLoS Genet.">
        <title>A gene transfer agent and a dynamic repertoire of secretion systems hold the keys to the explosive radiation of the emerging pathogen Bartonella.</title>
        <authorList>
            <person name="Guy L."/>
            <person name="Nystedt B."/>
            <person name="Toft C."/>
            <person name="Zaremba-Niedzwiedzka K."/>
            <person name="Berglund E.C."/>
            <person name="Granberg F."/>
            <person name="Naslund K."/>
            <person name="Eriksson A.S."/>
            <person name="Andersson S.G."/>
        </authorList>
    </citation>
    <scope>NUCLEOTIDE SEQUENCE [LARGE SCALE GENOMIC DNA]</scope>
    <source>
        <strain evidence="11 12">Aust/NH1</strain>
    </source>
</reference>
<name>M1N1Y8_BARAA</name>
<evidence type="ECO:0000256" key="7">
    <source>
        <dbReference type="ARBA" id="ARBA00022741"/>
    </source>
</evidence>
<keyword evidence="4" id="KW-0963">Cytoplasm</keyword>
<dbReference type="InterPro" id="IPR027417">
    <property type="entry name" value="P-loop_NTPase"/>
</dbReference>
<dbReference type="PANTHER" id="PTHR33540:SF2">
    <property type="entry name" value="TRNA THREONYLCARBAMOYLADENOSINE BIOSYNTHESIS PROTEIN TSAE"/>
    <property type="match status" value="1"/>
</dbReference>
<dbReference type="GO" id="GO:0002949">
    <property type="term" value="P:tRNA threonylcarbamoyladenosine modification"/>
    <property type="evidence" value="ECO:0007669"/>
    <property type="project" value="InterPro"/>
</dbReference>
<dbReference type="Proteomes" id="UP000011729">
    <property type="component" value="Chromosome"/>
</dbReference>
<dbReference type="GO" id="GO:0005737">
    <property type="term" value="C:cytoplasm"/>
    <property type="evidence" value="ECO:0007669"/>
    <property type="project" value="UniProtKB-SubCell"/>
</dbReference>
<keyword evidence="6" id="KW-0479">Metal-binding</keyword>
<dbReference type="Gene3D" id="3.40.50.300">
    <property type="entry name" value="P-loop containing nucleotide triphosphate hydrolases"/>
    <property type="match status" value="1"/>
</dbReference>